<keyword evidence="1" id="KW-0472">Membrane</keyword>
<feature type="transmembrane region" description="Helical" evidence="1">
    <location>
        <begin position="35"/>
        <end position="54"/>
    </location>
</feature>
<dbReference type="RefSeq" id="WP_055275054.1">
    <property type="nucleotide sequence ID" value="NZ_CYZV01000002.1"/>
</dbReference>
<reference evidence="2 3" key="1">
    <citation type="submission" date="2015-09" db="EMBL/GenBank/DDBJ databases">
        <authorList>
            <consortium name="Pathogen Informatics"/>
        </authorList>
    </citation>
    <scope>NUCLEOTIDE SEQUENCE [LARGE SCALE GENOMIC DNA]</scope>
    <source>
        <strain evidence="2 3">2789STDY5834855</strain>
    </source>
</reference>
<feature type="transmembrane region" description="Helical" evidence="1">
    <location>
        <begin position="74"/>
        <end position="93"/>
    </location>
</feature>
<protein>
    <submittedName>
        <fullName evidence="2">Uncharacterized protein</fullName>
    </submittedName>
</protein>
<proteinExistence type="predicted"/>
<name>A0A173Y615_9CLOT</name>
<accession>A0A173Y615</accession>
<keyword evidence="1" id="KW-1133">Transmembrane helix</keyword>
<gene>
    <name evidence="2" type="ORF">ERS852470_00285</name>
</gene>
<feature type="transmembrane region" description="Helical" evidence="1">
    <location>
        <begin position="245"/>
        <end position="265"/>
    </location>
</feature>
<dbReference type="AlphaFoldDB" id="A0A173Y615"/>
<dbReference type="EMBL" id="CYZV01000002">
    <property type="protein sequence ID" value="CUN59572.1"/>
    <property type="molecule type" value="Genomic_DNA"/>
</dbReference>
<evidence type="ECO:0000313" key="2">
    <source>
        <dbReference type="EMBL" id="CUN59572.1"/>
    </source>
</evidence>
<keyword evidence="1" id="KW-0812">Transmembrane</keyword>
<dbReference type="Proteomes" id="UP000095558">
    <property type="component" value="Unassembled WGS sequence"/>
</dbReference>
<organism evidence="2 3">
    <name type="scientific">Clostridium disporicum</name>
    <dbReference type="NCBI Taxonomy" id="84024"/>
    <lineage>
        <taxon>Bacteria</taxon>
        <taxon>Bacillati</taxon>
        <taxon>Bacillota</taxon>
        <taxon>Clostridia</taxon>
        <taxon>Eubacteriales</taxon>
        <taxon>Clostridiaceae</taxon>
        <taxon>Clostridium</taxon>
    </lineage>
</organism>
<dbReference type="OrthoDB" id="1936063at2"/>
<evidence type="ECO:0000313" key="3">
    <source>
        <dbReference type="Proteomes" id="UP000095558"/>
    </source>
</evidence>
<evidence type="ECO:0000256" key="1">
    <source>
        <dbReference type="SAM" id="Phobius"/>
    </source>
</evidence>
<sequence length="279" mass="31927">MGCKRAKNKKDKEQIKNISKSDEFQLSLLNLQVKIILIYMISNIFLFGGTLQSINISCNKKASDSNPNILLIEGQYLALIASILISYVDFSRYNELNERYKKGEINKSLEPEALIRQASILTIILYELNVVVFVEIYKVSFVIDSSKCDKKPIDRLYLQATCFIMRFYGDYFLLSATLKSINLIKSKYDKRIDKIENPDVDAVIAAEIYVIQRGVLYDISCNELEDLMNSSDEFEKELLLLPKQILVVANIFGVVANIISLIGFIKLYNRNSNEPIFGR</sequence>